<feature type="signal peptide" evidence="1">
    <location>
        <begin position="1"/>
        <end position="16"/>
    </location>
</feature>
<evidence type="ECO:0000313" key="3">
    <source>
        <dbReference type="Proteomes" id="UP000663874"/>
    </source>
</evidence>
<gene>
    <name evidence="2" type="ORF">FNK824_LOCUS43216</name>
</gene>
<name>A0A820MQK5_9BILA</name>
<reference evidence="2" key="1">
    <citation type="submission" date="2021-02" db="EMBL/GenBank/DDBJ databases">
        <authorList>
            <person name="Nowell W R."/>
        </authorList>
    </citation>
    <scope>NUCLEOTIDE SEQUENCE</scope>
</reference>
<dbReference type="Proteomes" id="UP000663874">
    <property type="component" value="Unassembled WGS sequence"/>
</dbReference>
<evidence type="ECO:0000256" key="1">
    <source>
        <dbReference type="SAM" id="SignalP"/>
    </source>
</evidence>
<organism evidence="2 3">
    <name type="scientific">Rotaria sordida</name>
    <dbReference type="NCBI Taxonomy" id="392033"/>
    <lineage>
        <taxon>Eukaryota</taxon>
        <taxon>Metazoa</taxon>
        <taxon>Spiralia</taxon>
        <taxon>Gnathifera</taxon>
        <taxon>Rotifera</taxon>
        <taxon>Eurotatoria</taxon>
        <taxon>Bdelloidea</taxon>
        <taxon>Philodinida</taxon>
        <taxon>Philodinidae</taxon>
        <taxon>Rotaria</taxon>
    </lineage>
</organism>
<evidence type="ECO:0000313" key="2">
    <source>
        <dbReference type="EMBL" id="CAF4377976.1"/>
    </source>
</evidence>
<dbReference type="AlphaFoldDB" id="A0A820MQK5"/>
<sequence length="78" mass="8938">MLKLLFIFELFYLISSSSDIIIEPIKLGDNNIAFIFIPGAELRPDRYVPLLKQVQLISTNSLWIAIPSFPDDFPLEIL</sequence>
<dbReference type="EMBL" id="CAJOBE010058023">
    <property type="protein sequence ID" value="CAF4377976.1"/>
    <property type="molecule type" value="Genomic_DNA"/>
</dbReference>
<accession>A0A820MQK5</accession>
<keyword evidence="1" id="KW-0732">Signal</keyword>
<proteinExistence type="predicted"/>
<feature type="chain" id="PRO_5032451998" evidence="1">
    <location>
        <begin position="17"/>
        <end position="78"/>
    </location>
</feature>
<protein>
    <submittedName>
        <fullName evidence="2">Uncharacterized protein</fullName>
    </submittedName>
</protein>
<feature type="non-terminal residue" evidence="2">
    <location>
        <position position="78"/>
    </location>
</feature>
<comment type="caution">
    <text evidence="2">The sequence shown here is derived from an EMBL/GenBank/DDBJ whole genome shotgun (WGS) entry which is preliminary data.</text>
</comment>